<reference evidence="1 2" key="1">
    <citation type="submission" date="2019-03" db="EMBL/GenBank/DDBJ databases">
        <title>Burkholderia cepacia outbreak.</title>
        <authorList>
            <person name="Farzana R."/>
            <person name="Walsh T.R."/>
        </authorList>
    </citation>
    <scope>NUCLEOTIDE SEQUENCE [LARGE SCALE GENOMIC DNA]</scope>
    <source>
        <strain evidence="2">d13</strain>
    </source>
</reference>
<dbReference type="Gene3D" id="6.20.70.20">
    <property type="match status" value="2"/>
</dbReference>
<accession>A0AAX2RS36</accession>
<proteinExistence type="predicted"/>
<organism evidence="1 2">
    <name type="scientific">Burkholderia cepacia</name>
    <name type="common">Pseudomonas cepacia</name>
    <dbReference type="NCBI Taxonomy" id="292"/>
    <lineage>
        <taxon>Bacteria</taxon>
        <taxon>Pseudomonadati</taxon>
        <taxon>Pseudomonadota</taxon>
        <taxon>Betaproteobacteria</taxon>
        <taxon>Burkholderiales</taxon>
        <taxon>Burkholderiaceae</taxon>
        <taxon>Burkholderia</taxon>
        <taxon>Burkholderia cepacia complex</taxon>
    </lineage>
</organism>
<dbReference type="EMBL" id="SNSQ01000007">
    <property type="protein sequence ID" value="TEU51363.1"/>
    <property type="molecule type" value="Genomic_DNA"/>
</dbReference>
<protein>
    <recommendedName>
        <fullName evidence="3">Phage tail protein</fullName>
    </recommendedName>
</protein>
<gene>
    <name evidence="1" type="ORF">E3D37_08050</name>
</gene>
<dbReference type="AlphaFoldDB" id="A0AAX2RS36"/>
<name>A0AAX2RS36_BURCE</name>
<comment type="caution">
    <text evidence="1">The sequence shown here is derived from an EMBL/GenBank/DDBJ whole genome shotgun (WGS) entry which is preliminary data.</text>
</comment>
<sequence>MQRINTPDGNWHAGDPSQGIKGTVVTQPYMQTVQEELAAVPESVGMKLDPTDNKQILKAIQKIVGDAGADYQPKLGYTPVQQGTGVGQGTNAVKIGWAKDGSGLRVTVDANDLGLLAFASQLAAYASQDWVKGYALNKSGGDTITGWTTIAIPGGYSGLIISASGYTPRIQTDGAGKFVGVVNGANTDVNLWVYDSGQVSTRGNLTVGGTTQAGGNNATVANDGNIWGPQWGGWLRAWLDANLAHKSGDTFAGRVNLSGNGWQADFGLHNWRAGQDAWVYLRARDGGGLDIINSAYNAVPWQVSNDGETWQNSTAHVGGASFLTDGNVWGAVWGNDYLSNWIGRQLGTKANAGARVQWDSGISEFDYVGSVSSNIHGQIDLPAPWVVTGLRVAASTSAITAIWQRGVVLRNQ</sequence>
<evidence type="ECO:0000313" key="1">
    <source>
        <dbReference type="EMBL" id="TEU51363.1"/>
    </source>
</evidence>
<evidence type="ECO:0000313" key="2">
    <source>
        <dbReference type="Proteomes" id="UP000298234"/>
    </source>
</evidence>
<dbReference type="RefSeq" id="WP_134255377.1">
    <property type="nucleotide sequence ID" value="NZ_SNSG01000004.1"/>
</dbReference>
<dbReference type="Proteomes" id="UP000298234">
    <property type="component" value="Unassembled WGS sequence"/>
</dbReference>
<evidence type="ECO:0008006" key="3">
    <source>
        <dbReference type="Google" id="ProtNLM"/>
    </source>
</evidence>